<dbReference type="GO" id="GO:0005737">
    <property type="term" value="C:cytoplasm"/>
    <property type="evidence" value="ECO:0007669"/>
    <property type="project" value="TreeGrafter"/>
</dbReference>
<dbReference type="PANTHER" id="PTHR45663:SF11">
    <property type="entry name" value="GEO12009P1"/>
    <property type="match status" value="1"/>
</dbReference>
<comment type="similarity">
    <text evidence="1">Belongs to the thioredoxin family.</text>
</comment>
<reference evidence="5" key="1">
    <citation type="submission" date="2017-02" db="EMBL/GenBank/DDBJ databases">
        <authorList>
            <person name="Dridi B."/>
        </authorList>
    </citation>
    <scope>NUCLEOTIDE SEQUENCE [LARGE SCALE GENOMIC DNA]</scope>
    <source>
        <strain evidence="5">bH819</strain>
    </source>
</reference>
<proteinExistence type="inferred from homology"/>
<dbReference type="SUPFAM" id="SSF52833">
    <property type="entry name" value="Thioredoxin-like"/>
    <property type="match status" value="1"/>
</dbReference>
<evidence type="ECO:0000313" key="5">
    <source>
        <dbReference type="Proteomes" id="UP000195918"/>
    </source>
</evidence>
<dbReference type="InterPro" id="IPR013766">
    <property type="entry name" value="Thioredoxin_domain"/>
</dbReference>
<dbReference type="Proteomes" id="UP000195918">
    <property type="component" value="Unassembled WGS sequence"/>
</dbReference>
<dbReference type="InterPro" id="IPR036249">
    <property type="entry name" value="Thioredoxin-like_sf"/>
</dbReference>
<organism evidence="4 5">
    <name type="scientific">Vagococcus fluvialis bH819</name>
    <dbReference type="NCBI Taxonomy" id="1255619"/>
    <lineage>
        <taxon>Bacteria</taxon>
        <taxon>Bacillati</taxon>
        <taxon>Bacillota</taxon>
        <taxon>Bacilli</taxon>
        <taxon>Lactobacillales</taxon>
        <taxon>Enterococcaceae</taxon>
        <taxon>Vagococcus</taxon>
    </lineage>
</organism>
<evidence type="ECO:0000259" key="3">
    <source>
        <dbReference type="PROSITE" id="PS51352"/>
    </source>
</evidence>
<dbReference type="PANTHER" id="PTHR45663">
    <property type="entry name" value="GEO12009P1"/>
    <property type="match status" value="1"/>
</dbReference>
<dbReference type="OrthoDB" id="9790390at2"/>
<protein>
    <submittedName>
        <fullName evidence="4">Thioredoxin</fullName>
    </submittedName>
</protein>
<accession>A0A1X6WPH4</accession>
<evidence type="ECO:0000256" key="2">
    <source>
        <dbReference type="ARBA" id="ARBA00023284"/>
    </source>
</evidence>
<evidence type="ECO:0000313" key="4">
    <source>
        <dbReference type="EMBL" id="SLM86179.1"/>
    </source>
</evidence>
<dbReference type="Pfam" id="PF00085">
    <property type="entry name" value="Thioredoxin"/>
    <property type="match status" value="1"/>
</dbReference>
<dbReference type="GO" id="GO:0015035">
    <property type="term" value="F:protein-disulfide reductase activity"/>
    <property type="evidence" value="ECO:0007669"/>
    <property type="project" value="TreeGrafter"/>
</dbReference>
<dbReference type="RefSeq" id="WP_086951808.1">
    <property type="nucleotide sequence ID" value="NZ_FWFD01000013.1"/>
</dbReference>
<name>A0A1X6WPH4_9ENTE</name>
<keyword evidence="2" id="KW-0676">Redox-active center</keyword>
<evidence type="ECO:0000256" key="1">
    <source>
        <dbReference type="ARBA" id="ARBA00008987"/>
    </source>
</evidence>
<dbReference type="EMBL" id="FWFD01000013">
    <property type="protein sequence ID" value="SLM86179.1"/>
    <property type="molecule type" value="Genomic_DNA"/>
</dbReference>
<feature type="domain" description="Thioredoxin" evidence="3">
    <location>
        <begin position="1"/>
        <end position="107"/>
    </location>
</feature>
<keyword evidence="5" id="KW-1185">Reference proteome</keyword>
<gene>
    <name evidence="4" type="ORF">FM121_08825</name>
</gene>
<dbReference type="AlphaFoldDB" id="A0A1X6WPH4"/>
<dbReference type="CDD" id="cd02947">
    <property type="entry name" value="TRX_family"/>
    <property type="match status" value="1"/>
</dbReference>
<sequence length="107" mass="12556">MIELTVDNFEEEVLKKDKPVLVDWWGETCENCLAIMPTVEELSQTYADKIYFTKFNTSQKKVRRFCIQHKIMGLPVISIYQNGEKIDEVAKDDCTKENIEAMIKKYI</sequence>
<dbReference type="Gene3D" id="3.40.30.10">
    <property type="entry name" value="Glutaredoxin"/>
    <property type="match status" value="1"/>
</dbReference>
<dbReference type="PROSITE" id="PS51352">
    <property type="entry name" value="THIOREDOXIN_2"/>
    <property type="match status" value="1"/>
</dbReference>
<dbReference type="NCBIfam" id="NF047697">
    <property type="entry name" value="ThioredTrxAClost"/>
    <property type="match status" value="1"/>
</dbReference>